<feature type="compositionally biased region" description="Polar residues" evidence="1">
    <location>
        <begin position="295"/>
        <end position="305"/>
    </location>
</feature>
<protein>
    <recommendedName>
        <fullName evidence="4">Arrestin C-terminal-like domain-containing protein</fullName>
    </recommendedName>
</protein>
<feature type="compositionally biased region" description="Basic residues" evidence="1">
    <location>
        <begin position="330"/>
        <end position="345"/>
    </location>
</feature>
<dbReference type="EMBL" id="KN826532">
    <property type="protein sequence ID" value="KIK78613.1"/>
    <property type="molecule type" value="Genomic_DNA"/>
</dbReference>
<evidence type="ECO:0000313" key="3">
    <source>
        <dbReference type="Proteomes" id="UP000054538"/>
    </source>
</evidence>
<feature type="compositionally biased region" description="Low complexity" evidence="1">
    <location>
        <begin position="313"/>
        <end position="323"/>
    </location>
</feature>
<evidence type="ECO:0000256" key="1">
    <source>
        <dbReference type="SAM" id="MobiDB-lite"/>
    </source>
</evidence>
<feature type="region of interest" description="Disordered" evidence="1">
    <location>
        <begin position="1"/>
        <end position="25"/>
    </location>
</feature>
<sequence>MESLSSLEATRQQKLSSTSEPRPYAAAGGKWKTFIIASRFSSNSRSISYPRSSLAGEPSTSTSTSTAQGDISGGNDDIVTQLCVTIPGLATPSHALEPITVTHRVRWSIVMSNLDGHTSELRSATRRLLLEGPGAPADEEQVVELPSYPAHVRDRVAKMYLPDSATTRAMNPWVASGVSPTFASESQAQSGTWAPSGATSLLMPDPVSSHFPHVPRSGVGTPLDGVNSEPLLSLSSPGLSRPRTNTSRHSHSPTHSEPPTQPPSRSESRPLSGGVSRAVQTGTSRSLRYPCLPSQVLTNAPSTTAKRAGWLPSRSNSHSNLSSITDLSHSHRSHSYGHGLSHAHAHPPQTATGLYTPPAGADAAPAPENALWHRAFTEVPDYDVVSRRFIGGVTPLTSMRGLPSYEEPCEYAE</sequence>
<dbReference type="HOGENOM" id="CLU_055319_0_0_1"/>
<organism evidence="2 3">
    <name type="scientific">Paxillus rubicundulus Ve08.2h10</name>
    <dbReference type="NCBI Taxonomy" id="930991"/>
    <lineage>
        <taxon>Eukaryota</taxon>
        <taxon>Fungi</taxon>
        <taxon>Dikarya</taxon>
        <taxon>Basidiomycota</taxon>
        <taxon>Agaricomycotina</taxon>
        <taxon>Agaricomycetes</taxon>
        <taxon>Agaricomycetidae</taxon>
        <taxon>Boletales</taxon>
        <taxon>Paxilineae</taxon>
        <taxon>Paxillaceae</taxon>
        <taxon>Paxillus</taxon>
    </lineage>
</organism>
<reference evidence="3" key="2">
    <citation type="submission" date="2015-01" db="EMBL/GenBank/DDBJ databases">
        <title>Evolutionary Origins and Diversification of the Mycorrhizal Mutualists.</title>
        <authorList>
            <consortium name="DOE Joint Genome Institute"/>
            <consortium name="Mycorrhizal Genomics Consortium"/>
            <person name="Kohler A."/>
            <person name="Kuo A."/>
            <person name="Nagy L.G."/>
            <person name="Floudas D."/>
            <person name="Copeland A."/>
            <person name="Barry K.W."/>
            <person name="Cichocki N."/>
            <person name="Veneault-Fourrey C."/>
            <person name="LaButti K."/>
            <person name="Lindquist E.A."/>
            <person name="Lipzen A."/>
            <person name="Lundell T."/>
            <person name="Morin E."/>
            <person name="Murat C."/>
            <person name="Riley R."/>
            <person name="Ohm R."/>
            <person name="Sun H."/>
            <person name="Tunlid A."/>
            <person name="Henrissat B."/>
            <person name="Grigoriev I.V."/>
            <person name="Hibbett D.S."/>
            <person name="Martin F."/>
        </authorList>
    </citation>
    <scope>NUCLEOTIDE SEQUENCE [LARGE SCALE GENOMIC DNA]</scope>
    <source>
        <strain evidence="3">Ve08.2h10</strain>
    </source>
</reference>
<dbReference type="AlphaFoldDB" id="A0A0D0CT94"/>
<dbReference type="OrthoDB" id="2333384at2759"/>
<feature type="region of interest" description="Disordered" evidence="1">
    <location>
        <begin position="207"/>
        <end position="353"/>
    </location>
</feature>
<accession>A0A0D0CT94</accession>
<evidence type="ECO:0000313" key="2">
    <source>
        <dbReference type="EMBL" id="KIK78613.1"/>
    </source>
</evidence>
<dbReference type="Proteomes" id="UP000054538">
    <property type="component" value="Unassembled WGS sequence"/>
</dbReference>
<feature type="compositionally biased region" description="Low complexity" evidence="1">
    <location>
        <begin position="230"/>
        <end position="243"/>
    </location>
</feature>
<keyword evidence="3" id="KW-1185">Reference proteome</keyword>
<evidence type="ECO:0008006" key="4">
    <source>
        <dbReference type="Google" id="ProtNLM"/>
    </source>
</evidence>
<dbReference type="InParanoid" id="A0A0D0CT94"/>
<feature type="region of interest" description="Disordered" evidence="1">
    <location>
        <begin position="45"/>
        <end position="73"/>
    </location>
</feature>
<proteinExistence type="predicted"/>
<name>A0A0D0CT94_9AGAM</name>
<reference evidence="2 3" key="1">
    <citation type="submission" date="2014-04" db="EMBL/GenBank/DDBJ databases">
        <authorList>
            <consortium name="DOE Joint Genome Institute"/>
            <person name="Kuo A."/>
            <person name="Kohler A."/>
            <person name="Jargeat P."/>
            <person name="Nagy L.G."/>
            <person name="Floudas D."/>
            <person name="Copeland A."/>
            <person name="Barry K.W."/>
            <person name="Cichocki N."/>
            <person name="Veneault-Fourrey C."/>
            <person name="LaButti K."/>
            <person name="Lindquist E.A."/>
            <person name="Lipzen A."/>
            <person name="Lundell T."/>
            <person name="Morin E."/>
            <person name="Murat C."/>
            <person name="Sun H."/>
            <person name="Tunlid A."/>
            <person name="Henrissat B."/>
            <person name="Grigoriev I.V."/>
            <person name="Hibbett D.S."/>
            <person name="Martin F."/>
            <person name="Nordberg H.P."/>
            <person name="Cantor M.N."/>
            <person name="Hua S.X."/>
        </authorList>
    </citation>
    <scope>NUCLEOTIDE SEQUENCE [LARGE SCALE GENOMIC DNA]</scope>
    <source>
        <strain evidence="2 3">Ve08.2h10</strain>
    </source>
</reference>
<feature type="compositionally biased region" description="Polar residues" evidence="1">
    <location>
        <begin position="1"/>
        <end position="20"/>
    </location>
</feature>
<gene>
    <name evidence="2" type="ORF">PAXRUDRAFT_16778</name>
</gene>
<feature type="compositionally biased region" description="Polar residues" evidence="1">
    <location>
        <begin position="58"/>
        <end position="69"/>
    </location>
</feature>